<dbReference type="InterPro" id="IPR013766">
    <property type="entry name" value="Thioredoxin_domain"/>
</dbReference>
<evidence type="ECO:0000256" key="2">
    <source>
        <dbReference type="SAM" id="SignalP"/>
    </source>
</evidence>
<dbReference type="AlphaFoldDB" id="A0A0D9QSB2"/>
<dbReference type="GO" id="GO:0034976">
    <property type="term" value="P:response to endoplasmic reticulum stress"/>
    <property type="evidence" value="ECO:0007669"/>
    <property type="project" value="TreeGrafter"/>
</dbReference>
<dbReference type="SUPFAM" id="SSF52833">
    <property type="entry name" value="Thioredoxin-like"/>
    <property type="match status" value="2"/>
</dbReference>
<feature type="domain" description="Thioredoxin" evidence="3">
    <location>
        <begin position="355"/>
        <end position="470"/>
    </location>
</feature>
<keyword evidence="2" id="KW-0732">Signal</keyword>
<dbReference type="OrthoDB" id="72053at2759"/>
<dbReference type="CDD" id="cd02961">
    <property type="entry name" value="PDI_a_family"/>
    <property type="match status" value="1"/>
</dbReference>
<dbReference type="PANTHER" id="PTHR18929">
    <property type="entry name" value="PROTEIN DISULFIDE ISOMERASE"/>
    <property type="match status" value="1"/>
</dbReference>
<dbReference type="GO" id="GO:0006457">
    <property type="term" value="P:protein folding"/>
    <property type="evidence" value="ECO:0007669"/>
    <property type="project" value="TreeGrafter"/>
</dbReference>
<proteinExistence type="inferred from homology"/>
<sequence>MKIIKLLLCILIIINTCKTSHDGEQESRIISSSLLENVQTISNLLKYDGNVKVAKMNAAVYNTVIDKLSVYSYPALFMLKKNEKHQYKGVNHIKSIIHWIYEYLGESVYSIENKNKLHTFLQLDEYNNSILFFINRNEKDTRLLKELVHIYTLIGNTFCFSITDPSIISYFENQVMQEKYHFNLEDLKGKDMYGVLFKNDDVDQYFYLIDDSVGNLYNPQYSVQEKQQELTKWLQEKTEPLVIKFCEDYFPLFFSNDTVTFFILHNDINDLNKSDIIKCAKKYPNITFSVSGNKDVNERRLLNELLIERVQKPVMRITEFKNHITVPYKYKPISDDIDINEQSMDQFIQGYLNEKKHFYRKSERALPDEFNHGYIKIIVAATYNEYVFDSTKHVVVLYYAPWCGHCYKFEPVYREIGKRLKIYRKQFKDYKNDVVISKIDAVNNEIYDVPIEGYPTIYLYTKENKKAPIK</sequence>
<evidence type="ECO:0000259" key="3">
    <source>
        <dbReference type="PROSITE" id="PS51352"/>
    </source>
</evidence>
<dbReference type="GO" id="GO:0003756">
    <property type="term" value="F:protein disulfide isomerase activity"/>
    <property type="evidence" value="ECO:0007669"/>
    <property type="project" value="TreeGrafter"/>
</dbReference>
<evidence type="ECO:0000313" key="4">
    <source>
        <dbReference type="EMBL" id="KJP89969.1"/>
    </source>
</evidence>
<dbReference type="Pfam" id="PF00085">
    <property type="entry name" value="Thioredoxin"/>
    <property type="match status" value="1"/>
</dbReference>
<organism evidence="4 5">
    <name type="scientific">Plasmodium fragile</name>
    <dbReference type="NCBI Taxonomy" id="5857"/>
    <lineage>
        <taxon>Eukaryota</taxon>
        <taxon>Sar</taxon>
        <taxon>Alveolata</taxon>
        <taxon>Apicomplexa</taxon>
        <taxon>Aconoidasida</taxon>
        <taxon>Haemosporida</taxon>
        <taxon>Plasmodiidae</taxon>
        <taxon>Plasmodium</taxon>
        <taxon>Plasmodium (Plasmodium)</taxon>
    </lineage>
</organism>
<dbReference type="PROSITE" id="PS00194">
    <property type="entry name" value="THIOREDOXIN_1"/>
    <property type="match status" value="1"/>
</dbReference>
<dbReference type="OMA" id="LIVYTHW"/>
<protein>
    <recommendedName>
        <fullName evidence="3">Thioredoxin domain-containing protein</fullName>
    </recommendedName>
</protein>
<dbReference type="PANTHER" id="PTHR18929:SF219">
    <property type="entry name" value="THIOREDOXIN"/>
    <property type="match status" value="1"/>
</dbReference>
<dbReference type="RefSeq" id="XP_012333499.1">
    <property type="nucleotide sequence ID" value="XM_012478076.1"/>
</dbReference>
<dbReference type="InterPro" id="IPR017937">
    <property type="entry name" value="Thioredoxin_CS"/>
</dbReference>
<name>A0A0D9QSB2_PLAFR</name>
<comment type="similarity">
    <text evidence="1">Belongs to the protein disulfide isomerase family.</text>
</comment>
<dbReference type="VEuPathDB" id="PlasmoDB:AK88_00425"/>
<dbReference type="Gene3D" id="3.40.30.10">
    <property type="entry name" value="Glutaredoxin"/>
    <property type="match status" value="3"/>
</dbReference>
<dbReference type="Proteomes" id="UP000054561">
    <property type="component" value="Unassembled WGS sequence"/>
</dbReference>
<dbReference type="PROSITE" id="PS51352">
    <property type="entry name" value="THIOREDOXIN_2"/>
    <property type="match status" value="1"/>
</dbReference>
<dbReference type="GO" id="GO:0005783">
    <property type="term" value="C:endoplasmic reticulum"/>
    <property type="evidence" value="ECO:0007669"/>
    <property type="project" value="TreeGrafter"/>
</dbReference>
<gene>
    <name evidence="4" type="ORF">AK88_00425</name>
</gene>
<evidence type="ECO:0000256" key="1">
    <source>
        <dbReference type="ARBA" id="ARBA00006347"/>
    </source>
</evidence>
<dbReference type="EMBL" id="KQ001647">
    <property type="protein sequence ID" value="KJP89969.1"/>
    <property type="molecule type" value="Genomic_DNA"/>
</dbReference>
<feature type="signal peptide" evidence="2">
    <location>
        <begin position="1"/>
        <end position="19"/>
    </location>
</feature>
<dbReference type="GeneID" id="24265739"/>
<keyword evidence="5" id="KW-1185">Reference proteome</keyword>
<evidence type="ECO:0000313" key="5">
    <source>
        <dbReference type="Proteomes" id="UP000054561"/>
    </source>
</evidence>
<feature type="chain" id="PRO_5002343997" description="Thioredoxin domain-containing protein" evidence="2">
    <location>
        <begin position="20"/>
        <end position="470"/>
    </location>
</feature>
<dbReference type="Pfam" id="PF13848">
    <property type="entry name" value="Thioredoxin_6"/>
    <property type="match status" value="1"/>
</dbReference>
<dbReference type="InterPro" id="IPR036249">
    <property type="entry name" value="Thioredoxin-like_sf"/>
</dbReference>
<reference evidence="4 5" key="1">
    <citation type="submission" date="2014-03" db="EMBL/GenBank/DDBJ databases">
        <title>The Genome Sequence of Plasmodium fragile nilgiri.</title>
        <authorList>
            <consortium name="The Broad Institute Genomics Platform"/>
            <consortium name="The Broad Institute Genome Sequencing Center for Infectious Disease"/>
            <person name="Neafsey D."/>
            <person name="Duraisingh M."/>
            <person name="Young S.K."/>
            <person name="Zeng Q."/>
            <person name="Gargeya S."/>
            <person name="Abouelleil A."/>
            <person name="Alvarado L."/>
            <person name="Chapman S.B."/>
            <person name="Gainer-Dewar J."/>
            <person name="Goldberg J."/>
            <person name="Griggs A."/>
            <person name="Gujja S."/>
            <person name="Hansen M."/>
            <person name="Howarth C."/>
            <person name="Imamovic A."/>
            <person name="Larimer J."/>
            <person name="Pearson M."/>
            <person name="Poon T.W."/>
            <person name="Priest M."/>
            <person name="Roberts A."/>
            <person name="Saif S."/>
            <person name="Shea T."/>
            <person name="Sykes S."/>
            <person name="Wortman J."/>
            <person name="Nusbaum C."/>
            <person name="Birren B."/>
        </authorList>
    </citation>
    <scope>NUCLEOTIDE SEQUENCE [LARGE SCALE GENOMIC DNA]</scope>
    <source>
        <strain evidence="5">nilgiri</strain>
    </source>
</reference>
<accession>A0A0D9QSB2</accession>